<evidence type="ECO:0000256" key="1">
    <source>
        <dbReference type="SAM" id="MobiDB-lite"/>
    </source>
</evidence>
<dbReference type="AlphaFoldDB" id="A0A914A1B7"/>
<dbReference type="RefSeq" id="XP_038057622.1">
    <property type="nucleotide sequence ID" value="XM_038201694.1"/>
</dbReference>
<protein>
    <submittedName>
        <fullName evidence="3">Uncharacterized protein</fullName>
    </submittedName>
</protein>
<dbReference type="OrthoDB" id="10456257at2759"/>
<sequence>MESNVTLTTMETPSSTKEKTNYYLAIASLCIGVINTVAVIAMLIWLRRHPKLRGEPNSSKAKKAKPSSPKKILTIDYRMSELDDESENCPQRQGTFAIGQPLPQEGGRASAHVHHRGDGEDRDNPSFTAAPEILAQSSVYENTRFPP</sequence>
<feature type="region of interest" description="Disordered" evidence="1">
    <location>
        <begin position="84"/>
        <end position="147"/>
    </location>
</feature>
<evidence type="ECO:0000313" key="3">
    <source>
        <dbReference type="EnsemblMetazoa" id="XP_038057622.1"/>
    </source>
</evidence>
<keyword evidence="4" id="KW-1185">Reference proteome</keyword>
<evidence type="ECO:0000256" key="2">
    <source>
        <dbReference type="SAM" id="Phobius"/>
    </source>
</evidence>
<reference evidence="3" key="1">
    <citation type="submission" date="2022-11" db="UniProtKB">
        <authorList>
            <consortium name="EnsemblMetazoa"/>
        </authorList>
    </citation>
    <scope>IDENTIFICATION</scope>
</reference>
<dbReference type="GeneID" id="119729164"/>
<name>A0A914A1B7_PATMI</name>
<keyword evidence="2" id="KW-1133">Transmembrane helix</keyword>
<accession>A0A914A1B7</accession>
<keyword evidence="2" id="KW-0472">Membrane</keyword>
<feature type="transmembrane region" description="Helical" evidence="2">
    <location>
        <begin position="22"/>
        <end position="46"/>
    </location>
</feature>
<proteinExistence type="predicted"/>
<dbReference type="EnsemblMetazoa" id="XM_038201694.1">
    <property type="protein sequence ID" value="XP_038057622.1"/>
    <property type="gene ID" value="LOC119729164"/>
</dbReference>
<evidence type="ECO:0000313" key="4">
    <source>
        <dbReference type="Proteomes" id="UP000887568"/>
    </source>
</evidence>
<keyword evidence="2" id="KW-0812">Transmembrane</keyword>
<dbReference type="OMA" id="ATTIMQT"/>
<dbReference type="Proteomes" id="UP000887568">
    <property type="component" value="Unplaced"/>
</dbReference>
<organism evidence="3 4">
    <name type="scientific">Patiria miniata</name>
    <name type="common">Bat star</name>
    <name type="synonym">Asterina miniata</name>
    <dbReference type="NCBI Taxonomy" id="46514"/>
    <lineage>
        <taxon>Eukaryota</taxon>
        <taxon>Metazoa</taxon>
        <taxon>Echinodermata</taxon>
        <taxon>Eleutherozoa</taxon>
        <taxon>Asterozoa</taxon>
        <taxon>Asteroidea</taxon>
        <taxon>Valvatacea</taxon>
        <taxon>Valvatida</taxon>
        <taxon>Asterinidae</taxon>
        <taxon>Patiria</taxon>
    </lineage>
</organism>